<proteinExistence type="predicted"/>
<evidence type="ECO:0000313" key="1">
    <source>
        <dbReference type="EMBL" id="CAG8667488.1"/>
    </source>
</evidence>
<dbReference type="Proteomes" id="UP000789572">
    <property type="component" value="Unassembled WGS sequence"/>
</dbReference>
<gene>
    <name evidence="1" type="ORF">POCULU_LOCUS10780</name>
</gene>
<sequence length="221" mass="25064">VLCKILDNFDDVECGKSYIIHKKDEQANQDPDEKVEKILMSLDKVADHLCSPNYFPLQRSKQMGIPLAGGRPILLVHNLPERGKEGLTNSKKLMQNQEWLNTILGASGSGKTRLCFELLCQQYGFYLVTEPTPSLGSKDVFSFTRFCESVFRNDNLNGNPESSALVTRLVGCLLLARLIVLERLVIDRKRDHKIPITPKNWLLFQLNPTVENDPDIFSTLF</sequence>
<feature type="non-terminal residue" evidence="1">
    <location>
        <position position="1"/>
    </location>
</feature>
<keyword evidence="2" id="KW-1185">Reference proteome</keyword>
<protein>
    <submittedName>
        <fullName evidence="1">3714_t:CDS:1</fullName>
    </submittedName>
</protein>
<organism evidence="1 2">
    <name type="scientific">Paraglomus occultum</name>
    <dbReference type="NCBI Taxonomy" id="144539"/>
    <lineage>
        <taxon>Eukaryota</taxon>
        <taxon>Fungi</taxon>
        <taxon>Fungi incertae sedis</taxon>
        <taxon>Mucoromycota</taxon>
        <taxon>Glomeromycotina</taxon>
        <taxon>Glomeromycetes</taxon>
        <taxon>Paraglomerales</taxon>
        <taxon>Paraglomeraceae</taxon>
        <taxon>Paraglomus</taxon>
    </lineage>
</organism>
<dbReference type="AlphaFoldDB" id="A0A9N9E997"/>
<name>A0A9N9E997_9GLOM</name>
<accession>A0A9N9E997</accession>
<dbReference type="OrthoDB" id="2445047at2759"/>
<reference evidence="1" key="1">
    <citation type="submission" date="2021-06" db="EMBL/GenBank/DDBJ databases">
        <authorList>
            <person name="Kallberg Y."/>
            <person name="Tangrot J."/>
            <person name="Rosling A."/>
        </authorList>
    </citation>
    <scope>NUCLEOTIDE SEQUENCE</scope>
    <source>
        <strain evidence="1">IA702</strain>
    </source>
</reference>
<evidence type="ECO:0000313" key="2">
    <source>
        <dbReference type="Proteomes" id="UP000789572"/>
    </source>
</evidence>
<dbReference type="EMBL" id="CAJVPJ010006274">
    <property type="protein sequence ID" value="CAG8667488.1"/>
    <property type="molecule type" value="Genomic_DNA"/>
</dbReference>
<feature type="non-terminal residue" evidence="1">
    <location>
        <position position="221"/>
    </location>
</feature>
<comment type="caution">
    <text evidence="1">The sequence shown here is derived from an EMBL/GenBank/DDBJ whole genome shotgun (WGS) entry which is preliminary data.</text>
</comment>